<dbReference type="Gene3D" id="1.10.4030.10">
    <property type="entry name" value="Porin chaperone SurA, peptide-binding domain"/>
    <property type="match status" value="1"/>
</dbReference>
<dbReference type="EMBL" id="JBHUHQ010000014">
    <property type="protein sequence ID" value="MFD2044299.1"/>
    <property type="molecule type" value="Genomic_DNA"/>
</dbReference>
<comment type="caution">
    <text evidence="4">The sequence shown here is derived from an EMBL/GenBank/DDBJ whole genome shotgun (WGS) entry which is preliminary data.</text>
</comment>
<evidence type="ECO:0000313" key="5">
    <source>
        <dbReference type="Proteomes" id="UP001597383"/>
    </source>
</evidence>
<feature type="region of interest" description="Disordered" evidence="2">
    <location>
        <begin position="24"/>
        <end position="53"/>
    </location>
</feature>
<dbReference type="Proteomes" id="UP001597383">
    <property type="component" value="Unassembled WGS sequence"/>
</dbReference>
<dbReference type="RefSeq" id="WP_377556618.1">
    <property type="nucleotide sequence ID" value="NZ_JBHUHQ010000014.1"/>
</dbReference>
<keyword evidence="3" id="KW-0732">Signal</keyword>
<dbReference type="InterPro" id="IPR050245">
    <property type="entry name" value="PrsA_foldase"/>
</dbReference>
<feature type="coiled-coil region" evidence="1">
    <location>
        <begin position="183"/>
        <end position="237"/>
    </location>
</feature>
<reference evidence="5" key="1">
    <citation type="journal article" date="2019" name="Int. J. Syst. Evol. Microbiol.">
        <title>The Global Catalogue of Microorganisms (GCM) 10K type strain sequencing project: providing services to taxonomists for standard genome sequencing and annotation.</title>
        <authorList>
            <consortium name="The Broad Institute Genomics Platform"/>
            <consortium name="The Broad Institute Genome Sequencing Center for Infectious Disease"/>
            <person name="Wu L."/>
            <person name="Ma J."/>
        </authorList>
    </citation>
    <scope>NUCLEOTIDE SEQUENCE [LARGE SCALE GENOMIC DNA]</scope>
    <source>
        <strain evidence="5">R28</strain>
    </source>
</reference>
<dbReference type="PANTHER" id="PTHR47245:SF2">
    <property type="entry name" value="PEPTIDYL-PROLYL CIS-TRANS ISOMERASE HP_0175-RELATED"/>
    <property type="match status" value="1"/>
</dbReference>
<evidence type="ECO:0000256" key="2">
    <source>
        <dbReference type="SAM" id="MobiDB-lite"/>
    </source>
</evidence>
<dbReference type="PROSITE" id="PS51257">
    <property type="entry name" value="PROKAR_LIPOPROTEIN"/>
    <property type="match status" value="1"/>
</dbReference>
<proteinExistence type="predicted"/>
<feature type="chain" id="PRO_5046558642" evidence="3">
    <location>
        <begin position="20"/>
        <end position="237"/>
    </location>
</feature>
<keyword evidence="1" id="KW-0175">Coiled coil</keyword>
<accession>A0ABW4VXD0</accession>
<sequence>MKKLIMLMLAVGLATFLVACGDDKDTEEETEGKDQKTDEQAGQEVDVTEDEKVAEDEVVATINGTEVTGDQYNPVYLQTKLNAANYGMDVSDQEALKEQTINELIAQELIKQEAEDKGVEVTDEEVQNELDVYKEENGDEFSAYLEQVQITEDEFKDQIGFTLMLNKYMEQELQVDEISDEEIKDTYDQLKEENEDIMSFEEAKTVLKQNLTKQKQNELLQAKIDELKEQAEIETLI</sequence>
<protein>
    <submittedName>
        <fullName evidence="4">SurA N-terminal domain-containing protein</fullName>
    </submittedName>
</protein>
<dbReference type="SUPFAM" id="SSF109998">
    <property type="entry name" value="Triger factor/SurA peptide-binding domain-like"/>
    <property type="match status" value="1"/>
</dbReference>
<organism evidence="4 5">
    <name type="scientific">Ornithinibacillus salinisoli</name>
    <dbReference type="NCBI Taxonomy" id="1848459"/>
    <lineage>
        <taxon>Bacteria</taxon>
        <taxon>Bacillati</taxon>
        <taxon>Bacillota</taxon>
        <taxon>Bacilli</taxon>
        <taxon>Bacillales</taxon>
        <taxon>Bacillaceae</taxon>
        <taxon>Ornithinibacillus</taxon>
    </lineage>
</organism>
<evidence type="ECO:0000313" key="4">
    <source>
        <dbReference type="EMBL" id="MFD2044299.1"/>
    </source>
</evidence>
<name>A0ABW4VXD0_9BACI</name>
<dbReference type="InterPro" id="IPR027304">
    <property type="entry name" value="Trigger_fact/SurA_dom_sf"/>
</dbReference>
<dbReference type="Pfam" id="PF13624">
    <property type="entry name" value="SurA_N_3"/>
    <property type="match status" value="1"/>
</dbReference>
<gene>
    <name evidence="4" type="ORF">ACFSJF_08490</name>
</gene>
<keyword evidence="5" id="KW-1185">Reference proteome</keyword>
<evidence type="ECO:0000256" key="1">
    <source>
        <dbReference type="SAM" id="Coils"/>
    </source>
</evidence>
<feature type="signal peptide" evidence="3">
    <location>
        <begin position="1"/>
        <end position="19"/>
    </location>
</feature>
<dbReference type="PANTHER" id="PTHR47245">
    <property type="entry name" value="PEPTIDYLPROLYL ISOMERASE"/>
    <property type="match status" value="1"/>
</dbReference>
<evidence type="ECO:0000256" key="3">
    <source>
        <dbReference type="SAM" id="SignalP"/>
    </source>
</evidence>